<comment type="similarity">
    <text evidence="2 6">Belongs to the class-I pyridoxal-phosphate-dependent aminotransferase family.</text>
</comment>
<dbReference type="GO" id="GO:0030170">
    <property type="term" value="F:pyridoxal phosphate binding"/>
    <property type="evidence" value="ECO:0007669"/>
    <property type="project" value="InterPro"/>
</dbReference>
<organism evidence="8 9">
    <name type="scientific">Mesonia algae</name>
    <dbReference type="NCBI Taxonomy" id="213248"/>
    <lineage>
        <taxon>Bacteria</taxon>
        <taxon>Pseudomonadati</taxon>
        <taxon>Bacteroidota</taxon>
        <taxon>Flavobacteriia</taxon>
        <taxon>Flavobacteriales</taxon>
        <taxon>Flavobacteriaceae</taxon>
        <taxon>Mesonia</taxon>
    </lineage>
</organism>
<dbReference type="EMBL" id="QKYV01000009">
    <property type="protein sequence ID" value="PZW37883.1"/>
    <property type="molecule type" value="Genomic_DNA"/>
</dbReference>
<evidence type="ECO:0000259" key="7">
    <source>
        <dbReference type="Pfam" id="PF00155"/>
    </source>
</evidence>
<gene>
    <name evidence="8" type="ORF">LX95_02675</name>
</gene>
<dbReference type="Proteomes" id="UP000249542">
    <property type="component" value="Unassembled WGS sequence"/>
</dbReference>
<dbReference type="AlphaFoldDB" id="A0A2W7IGI4"/>
<proteinExistence type="inferred from homology"/>
<comment type="cofactor">
    <cofactor evidence="1 6">
        <name>pyridoxal 5'-phosphate</name>
        <dbReference type="ChEBI" id="CHEBI:597326"/>
    </cofactor>
</comment>
<dbReference type="GO" id="GO:0008483">
    <property type="term" value="F:transaminase activity"/>
    <property type="evidence" value="ECO:0007669"/>
    <property type="project" value="UniProtKB-KW"/>
</dbReference>
<comment type="caution">
    <text evidence="8">The sequence shown here is derived from an EMBL/GenBank/DDBJ whole genome shotgun (WGS) entry which is preliminary data.</text>
</comment>
<keyword evidence="9" id="KW-1185">Reference proteome</keyword>
<evidence type="ECO:0000256" key="2">
    <source>
        <dbReference type="ARBA" id="ARBA00007441"/>
    </source>
</evidence>
<keyword evidence="3 6" id="KW-0032">Aminotransferase</keyword>
<dbReference type="GO" id="GO:0006520">
    <property type="term" value="P:amino acid metabolic process"/>
    <property type="evidence" value="ECO:0007669"/>
    <property type="project" value="InterPro"/>
</dbReference>
<evidence type="ECO:0000256" key="1">
    <source>
        <dbReference type="ARBA" id="ARBA00001933"/>
    </source>
</evidence>
<protein>
    <recommendedName>
        <fullName evidence="6">Aminotransferase</fullName>
        <ecNumber evidence="6">2.6.1.-</ecNumber>
    </recommendedName>
</protein>
<evidence type="ECO:0000313" key="8">
    <source>
        <dbReference type="EMBL" id="PZW37883.1"/>
    </source>
</evidence>
<dbReference type="EC" id="2.6.1.-" evidence="6"/>
<dbReference type="InterPro" id="IPR015422">
    <property type="entry name" value="PyrdxlP-dep_Trfase_small"/>
</dbReference>
<dbReference type="NCBIfam" id="NF005744">
    <property type="entry name" value="PRK07568.1"/>
    <property type="match status" value="1"/>
</dbReference>
<evidence type="ECO:0000256" key="5">
    <source>
        <dbReference type="ARBA" id="ARBA00022898"/>
    </source>
</evidence>
<dbReference type="CDD" id="cd00609">
    <property type="entry name" value="AAT_like"/>
    <property type="match status" value="1"/>
</dbReference>
<dbReference type="InterPro" id="IPR004838">
    <property type="entry name" value="NHTrfase_class1_PyrdxlP-BS"/>
</dbReference>
<dbReference type="Gene3D" id="3.40.640.10">
    <property type="entry name" value="Type I PLP-dependent aspartate aminotransferase-like (Major domain)"/>
    <property type="match status" value="1"/>
</dbReference>
<evidence type="ECO:0000256" key="6">
    <source>
        <dbReference type="RuleBase" id="RU000481"/>
    </source>
</evidence>
<evidence type="ECO:0000256" key="3">
    <source>
        <dbReference type="ARBA" id="ARBA00022576"/>
    </source>
</evidence>
<keyword evidence="5" id="KW-0663">Pyridoxal phosphate</keyword>
<name>A0A2W7IGI4_9FLAO</name>
<dbReference type="Gene3D" id="3.90.1150.10">
    <property type="entry name" value="Aspartate Aminotransferase, domain 1"/>
    <property type="match status" value="1"/>
</dbReference>
<accession>A0A2W7IGI4</accession>
<evidence type="ECO:0000256" key="4">
    <source>
        <dbReference type="ARBA" id="ARBA00022679"/>
    </source>
</evidence>
<dbReference type="PROSITE" id="PS00105">
    <property type="entry name" value="AA_TRANSFER_CLASS_1"/>
    <property type="match status" value="1"/>
</dbReference>
<dbReference type="SUPFAM" id="SSF53383">
    <property type="entry name" value="PLP-dependent transferases"/>
    <property type="match status" value="1"/>
</dbReference>
<dbReference type="PANTHER" id="PTHR46383">
    <property type="entry name" value="ASPARTATE AMINOTRANSFERASE"/>
    <property type="match status" value="1"/>
</dbReference>
<dbReference type="InterPro" id="IPR050596">
    <property type="entry name" value="AspAT/PAT-like"/>
</dbReference>
<keyword evidence="4 6" id="KW-0808">Transferase</keyword>
<dbReference type="Pfam" id="PF00155">
    <property type="entry name" value="Aminotran_1_2"/>
    <property type="match status" value="1"/>
</dbReference>
<dbReference type="InterPro" id="IPR015424">
    <property type="entry name" value="PyrdxlP-dep_Trfase"/>
</dbReference>
<evidence type="ECO:0000313" key="9">
    <source>
        <dbReference type="Proteomes" id="UP000249542"/>
    </source>
</evidence>
<dbReference type="InterPro" id="IPR004839">
    <property type="entry name" value="Aminotransferase_I/II_large"/>
</dbReference>
<dbReference type="InterPro" id="IPR015421">
    <property type="entry name" value="PyrdxlP-dep_Trfase_major"/>
</dbReference>
<sequence>MPSISSKGLAMPESPIRKLVPYAEEATKQGKEIFYLNIGQPDIKTPQVALDAVKNNDLEIISYSHSAGFATYREKLAKYYQKVGLPVEAEDIIITTGGSEALLFAMGSITDPNDEVIIPEPFYANYNGFATSAGVNVVPVQAKFEDGFALPPVSEFEKLITDKTKAIVICNPGNPTGYLYTKDEMDQLSALAKKYDLFLVADEVYREFAYEGLKHHSVMNQEGLEQNAIMIDSVSKRYSMCGARIGCLVSKNKELISTAMKFAQARLSPPTFAQIASEAALDTPQSYFDDVIEEYVDRRDTLIEGLKSIEGVEVAKPNGAFYCIAQLPVADADHFAKWLLESFDKDGKTVMVAPAEGFYSTPKTGMNQVRIAYVLEKEHLLEAIEILKAALKKYNEIHGAS</sequence>
<reference evidence="8 9" key="1">
    <citation type="submission" date="2018-06" db="EMBL/GenBank/DDBJ databases">
        <title>Genomic Encyclopedia of Archaeal and Bacterial Type Strains, Phase II (KMG-II): from individual species to whole genera.</title>
        <authorList>
            <person name="Goeker M."/>
        </authorList>
    </citation>
    <scope>NUCLEOTIDE SEQUENCE [LARGE SCALE GENOMIC DNA]</scope>
    <source>
        <strain evidence="8 9">DSM 15361</strain>
    </source>
</reference>
<dbReference type="RefSeq" id="WP_111541940.1">
    <property type="nucleotide sequence ID" value="NZ_QKYV01000009.1"/>
</dbReference>
<feature type="domain" description="Aminotransferase class I/classII large" evidence="7">
    <location>
        <begin position="33"/>
        <end position="385"/>
    </location>
</feature>